<dbReference type="Pfam" id="PF19134">
    <property type="entry name" value="DUF5817"/>
    <property type="match status" value="1"/>
</dbReference>
<dbReference type="Gene3D" id="3.90.820.10">
    <property type="entry name" value="Structural Genomics, Unknown Function 30-nov-00 1gh9 Mol_id"/>
    <property type="match status" value="1"/>
</dbReference>
<comment type="caution">
    <text evidence="3">The sequence shown here is derived from an EMBL/GenBank/DDBJ whole genome shotgun (WGS) entry which is preliminary data.</text>
</comment>
<sequence length="203" mass="22262">MHGVSADDSVNPRMRTIRTFNPEPAQRTGMYAVVGCSECSALWVVEGRPETTQCPRCGKRRKHAKRRKFVETDDEAHAREVRASMLANRQGEGDAFAELDSYAEMDRQVEASGIDDETYLEASGLDSDEVAAAGERAEQGATSGSSRKETVLSALRELDGPTEDDVVAYAAERGVPADYTEKTLRKLVRSGQASKSRGVYRLL</sequence>
<dbReference type="AlphaFoldDB" id="A0A830GK34"/>
<reference evidence="3" key="2">
    <citation type="submission" date="2020-09" db="EMBL/GenBank/DDBJ databases">
        <authorList>
            <person name="Sun Q."/>
            <person name="Ohkuma M."/>
        </authorList>
    </citation>
    <scope>NUCLEOTIDE SEQUENCE</scope>
    <source>
        <strain evidence="3">JCM 17820</strain>
    </source>
</reference>
<dbReference type="Proteomes" id="UP000605784">
    <property type="component" value="Unassembled WGS sequence"/>
</dbReference>
<protein>
    <recommendedName>
        <fullName evidence="5">DUF5817 domain-containing protein</fullName>
    </recommendedName>
</protein>
<reference evidence="3" key="1">
    <citation type="journal article" date="2014" name="Int. J. Syst. Evol. Microbiol.">
        <title>Complete genome sequence of Corynebacterium casei LMG S-19264T (=DSM 44701T), isolated from a smear-ripened cheese.</title>
        <authorList>
            <consortium name="US DOE Joint Genome Institute (JGI-PGF)"/>
            <person name="Walter F."/>
            <person name="Albersmeier A."/>
            <person name="Kalinowski J."/>
            <person name="Ruckert C."/>
        </authorList>
    </citation>
    <scope>NUCLEOTIDE SEQUENCE</scope>
    <source>
        <strain evidence="3">JCM 17820</strain>
    </source>
</reference>
<organism evidence="3 4">
    <name type="scientific">Haloarcula pellucida</name>
    <dbReference type="NCBI Taxonomy" id="1427151"/>
    <lineage>
        <taxon>Archaea</taxon>
        <taxon>Methanobacteriati</taxon>
        <taxon>Methanobacteriota</taxon>
        <taxon>Stenosarchaea group</taxon>
        <taxon>Halobacteria</taxon>
        <taxon>Halobacteriales</taxon>
        <taxon>Haloarculaceae</taxon>
        <taxon>Haloarcula</taxon>
    </lineage>
</organism>
<evidence type="ECO:0000259" key="2">
    <source>
        <dbReference type="Pfam" id="PF22798"/>
    </source>
</evidence>
<evidence type="ECO:0000313" key="3">
    <source>
        <dbReference type="EMBL" id="GGN93115.1"/>
    </source>
</evidence>
<dbReference type="InterPro" id="IPR053849">
    <property type="entry name" value="DUF5817_C"/>
</dbReference>
<gene>
    <name evidence="3" type="ORF">GCM10009030_18150</name>
</gene>
<proteinExistence type="predicted"/>
<accession>A0A830GK34</accession>
<feature type="domain" description="DUF5817" evidence="2">
    <location>
        <begin position="149"/>
        <end position="202"/>
    </location>
</feature>
<feature type="domain" description="DUF5817" evidence="1">
    <location>
        <begin position="31"/>
        <end position="87"/>
    </location>
</feature>
<dbReference type="EMBL" id="BMOU01000002">
    <property type="protein sequence ID" value="GGN93115.1"/>
    <property type="molecule type" value="Genomic_DNA"/>
</dbReference>
<dbReference type="Pfam" id="PF22798">
    <property type="entry name" value="DUF5817_CT"/>
    <property type="match status" value="1"/>
</dbReference>
<evidence type="ECO:0000313" key="4">
    <source>
        <dbReference type="Proteomes" id="UP000605784"/>
    </source>
</evidence>
<name>A0A830GK34_9EURY</name>
<keyword evidence="4" id="KW-1185">Reference proteome</keyword>
<dbReference type="InterPro" id="IPR043855">
    <property type="entry name" value="DUF5817"/>
</dbReference>
<evidence type="ECO:0008006" key="5">
    <source>
        <dbReference type="Google" id="ProtNLM"/>
    </source>
</evidence>
<evidence type="ECO:0000259" key="1">
    <source>
        <dbReference type="Pfam" id="PF19134"/>
    </source>
</evidence>